<dbReference type="AlphaFoldDB" id="A0A0F9EFB3"/>
<feature type="transmembrane region" description="Helical" evidence="1">
    <location>
        <begin position="134"/>
        <end position="152"/>
    </location>
</feature>
<keyword evidence="1" id="KW-1133">Transmembrane helix</keyword>
<evidence type="ECO:0000256" key="1">
    <source>
        <dbReference type="SAM" id="Phobius"/>
    </source>
</evidence>
<proteinExistence type="predicted"/>
<organism evidence="3">
    <name type="scientific">marine sediment metagenome</name>
    <dbReference type="NCBI Taxonomy" id="412755"/>
    <lineage>
        <taxon>unclassified sequences</taxon>
        <taxon>metagenomes</taxon>
        <taxon>ecological metagenomes</taxon>
    </lineage>
</organism>
<accession>A0A0F9EFB3</accession>
<dbReference type="PANTHER" id="PTHR22911">
    <property type="entry name" value="ACYL-MALONYL CONDENSING ENZYME-RELATED"/>
    <property type="match status" value="1"/>
</dbReference>
<feature type="non-terminal residue" evidence="3">
    <location>
        <position position="333"/>
    </location>
</feature>
<dbReference type="GO" id="GO:0016020">
    <property type="term" value="C:membrane"/>
    <property type="evidence" value="ECO:0007669"/>
    <property type="project" value="InterPro"/>
</dbReference>
<sequence>MASSAAAPREDRTSLGVAFMCAAVFCFTTIDSSAKWLILAGLPAIQVVFARYAGAFVVSLLLFLPQEGLGAFRSRAPKLQALRAAFLLISTIFNFLALRSLPISVTTTIFFASPIVVTLLSVPILGEKVGMRRLLAVLAGFSGVLVVIQPWGAEWHPAMLLSLGALVCASLYFVLTRRLAGTESNATSQLWVGGLGTVVLAPVALPIWVWPDTLLGMAVLSWIGAFGALGHIFATTAHRYALASTLAPVVYTQLLFATLAGYFVFGSMPSVFAAAVAGTELAGRPRRFISSVLETVIEAVAATPANSPFPTALASSRTFISASLACSCEIIGL</sequence>
<feature type="transmembrane region" description="Helical" evidence="1">
    <location>
        <begin position="188"/>
        <end position="208"/>
    </location>
</feature>
<comment type="caution">
    <text evidence="3">The sequence shown here is derived from an EMBL/GenBank/DDBJ whole genome shotgun (WGS) entry which is preliminary data.</text>
</comment>
<keyword evidence="1" id="KW-0472">Membrane</keyword>
<gene>
    <name evidence="3" type="ORF">LCGC14_2373970</name>
</gene>
<dbReference type="InterPro" id="IPR000620">
    <property type="entry name" value="EamA_dom"/>
</dbReference>
<feature type="transmembrane region" description="Helical" evidence="1">
    <location>
        <begin position="214"/>
        <end position="234"/>
    </location>
</feature>
<feature type="transmembrane region" description="Helical" evidence="1">
    <location>
        <begin position="103"/>
        <end position="122"/>
    </location>
</feature>
<feature type="domain" description="EamA" evidence="2">
    <location>
        <begin position="15"/>
        <end position="148"/>
    </location>
</feature>
<feature type="transmembrane region" description="Helical" evidence="1">
    <location>
        <begin position="12"/>
        <end position="30"/>
    </location>
</feature>
<dbReference type="PANTHER" id="PTHR22911:SF103">
    <property type="entry name" value="BLR2811 PROTEIN"/>
    <property type="match status" value="1"/>
</dbReference>
<feature type="transmembrane region" description="Helical" evidence="1">
    <location>
        <begin position="246"/>
        <end position="265"/>
    </location>
</feature>
<dbReference type="InterPro" id="IPR037185">
    <property type="entry name" value="EmrE-like"/>
</dbReference>
<dbReference type="SUPFAM" id="SSF103481">
    <property type="entry name" value="Multidrug resistance efflux transporter EmrE"/>
    <property type="match status" value="1"/>
</dbReference>
<feature type="transmembrane region" description="Helical" evidence="1">
    <location>
        <begin position="158"/>
        <end position="176"/>
    </location>
</feature>
<evidence type="ECO:0000313" key="3">
    <source>
        <dbReference type="EMBL" id="KKL28556.1"/>
    </source>
</evidence>
<dbReference type="Pfam" id="PF00892">
    <property type="entry name" value="EamA"/>
    <property type="match status" value="1"/>
</dbReference>
<feature type="transmembrane region" description="Helical" evidence="1">
    <location>
        <begin position="36"/>
        <end position="64"/>
    </location>
</feature>
<protein>
    <recommendedName>
        <fullName evidence="2">EamA domain-containing protein</fullName>
    </recommendedName>
</protein>
<feature type="transmembrane region" description="Helical" evidence="1">
    <location>
        <begin position="76"/>
        <end position="97"/>
    </location>
</feature>
<name>A0A0F9EFB3_9ZZZZ</name>
<reference evidence="3" key="1">
    <citation type="journal article" date="2015" name="Nature">
        <title>Complex archaea that bridge the gap between prokaryotes and eukaryotes.</title>
        <authorList>
            <person name="Spang A."/>
            <person name="Saw J.H."/>
            <person name="Jorgensen S.L."/>
            <person name="Zaremba-Niedzwiedzka K."/>
            <person name="Martijn J."/>
            <person name="Lind A.E."/>
            <person name="van Eijk R."/>
            <person name="Schleper C."/>
            <person name="Guy L."/>
            <person name="Ettema T.J."/>
        </authorList>
    </citation>
    <scope>NUCLEOTIDE SEQUENCE</scope>
</reference>
<keyword evidence="1" id="KW-0812">Transmembrane</keyword>
<evidence type="ECO:0000259" key="2">
    <source>
        <dbReference type="Pfam" id="PF00892"/>
    </source>
</evidence>
<dbReference type="EMBL" id="LAZR01035053">
    <property type="protein sequence ID" value="KKL28556.1"/>
    <property type="molecule type" value="Genomic_DNA"/>
</dbReference>